<reference evidence="1" key="1">
    <citation type="journal article" date="2014" name="Front. Microbiol.">
        <title>High frequency of phylogenetically diverse reductive dehalogenase-homologous genes in deep subseafloor sedimentary metagenomes.</title>
        <authorList>
            <person name="Kawai M."/>
            <person name="Futagami T."/>
            <person name="Toyoda A."/>
            <person name="Takaki Y."/>
            <person name="Nishi S."/>
            <person name="Hori S."/>
            <person name="Arai W."/>
            <person name="Tsubouchi T."/>
            <person name="Morono Y."/>
            <person name="Uchiyama I."/>
            <person name="Ito T."/>
            <person name="Fujiyama A."/>
            <person name="Inagaki F."/>
            <person name="Takami H."/>
        </authorList>
    </citation>
    <scope>NUCLEOTIDE SEQUENCE</scope>
    <source>
        <strain evidence="1">Expedition CK06-06</strain>
    </source>
</reference>
<accession>X1BET7</accession>
<dbReference type="Gene3D" id="2.30.30.30">
    <property type="match status" value="1"/>
</dbReference>
<name>X1BET7_9ZZZZ</name>
<proteinExistence type="predicted"/>
<organism evidence="1">
    <name type="scientific">marine sediment metagenome</name>
    <dbReference type="NCBI Taxonomy" id="412755"/>
    <lineage>
        <taxon>unclassified sequences</taxon>
        <taxon>metagenomes</taxon>
        <taxon>ecological metagenomes</taxon>
    </lineage>
</organism>
<dbReference type="EMBL" id="BART01016511">
    <property type="protein sequence ID" value="GAG82643.1"/>
    <property type="molecule type" value="Genomic_DNA"/>
</dbReference>
<sequence length="239" mass="28090">MILPGAYVRILKGFYKGESGIIKSFDGSRFRIKLLKKELEIKVEENGFEMISENGFEEEIIKIGLDDGTEIILKDTDLRYTSNSLKNNGYFKGLYALGKYYSKEQYSNKYYRAYFTQQILKIKNFNKTSAEDIAKIYLHFIEKSKILQEIVKKIDYTCFMPNLNEKNHVKQWGRVLCEKLGFQDISNIIEIKKHKRKALSNYKFKYALDRYRTINGAFQIKNNKLNLKNKSCLILDDVC</sequence>
<protein>
    <submittedName>
        <fullName evidence="1">Uncharacterized protein</fullName>
    </submittedName>
</protein>
<dbReference type="AlphaFoldDB" id="X1BET7"/>
<feature type="non-terminal residue" evidence="1">
    <location>
        <position position="239"/>
    </location>
</feature>
<dbReference type="InterPro" id="IPR014722">
    <property type="entry name" value="Rib_uL2_dom2"/>
</dbReference>
<comment type="caution">
    <text evidence="1">The sequence shown here is derived from an EMBL/GenBank/DDBJ whole genome shotgun (WGS) entry which is preliminary data.</text>
</comment>
<evidence type="ECO:0000313" key="1">
    <source>
        <dbReference type="EMBL" id="GAG82643.1"/>
    </source>
</evidence>
<gene>
    <name evidence="1" type="ORF">S01H4_31733</name>
</gene>